<dbReference type="SMART" id="SM00852">
    <property type="entry name" value="MoCF_biosynth"/>
    <property type="match status" value="1"/>
</dbReference>
<gene>
    <name evidence="2" type="ORF">C6V80_04760</name>
    <name evidence="3" type="ORF">EDC58_0477</name>
</gene>
<evidence type="ECO:0000313" key="4">
    <source>
        <dbReference type="Proteomes" id="UP000272781"/>
    </source>
</evidence>
<evidence type="ECO:0000259" key="1">
    <source>
        <dbReference type="SMART" id="SM00852"/>
    </source>
</evidence>
<name>A0AAJ4RE97_9BACT</name>
<reference evidence="3 4" key="2">
    <citation type="submission" date="2018-11" db="EMBL/GenBank/DDBJ databases">
        <title>Genomic Encyclopedia of Type Strains, Phase IV (KMG-IV): sequencing the most valuable type-strain genomes for metagenomic binning, comparative biology and taxonomic classification.</title>
        <authorList>
            <person name="Goeker M."/>
        </authorList>
    </citation>
    <scope>NUCLEOTIDE SEQUENCE [LARGE SCALE GENOMIC DNA]</scope>
    <source>
        <strain evidence="3 4">DSM 27783</strain>
    </source>
</reference>
<dbReference type="Proteomes" id="UP000272781">
    <property type="component" value="Unassembled WGS sequence"/>
</dbReference>
<dbReference type="Proteomes" id="UP000298805">
    <property type="component" value="Chromosome"/>
</dbReference>
<protein>
    <submittedName>
        <fullName evidence="2">Competence/damage-inducible protein A</fullName>
    </submittedName>
    <submittedName>
        <fullName evidence="3">Molybdopterin-biosynthesis enzyme MoeA-like protein</fullName>
    </submittedName>
</protein>
<evidence type="ECO:0000313" key="3">
    <source>
        <dbReference type="EMBL" id="ROR40994.1"/>
    </source>
</evidence>
<dbReference type="EMBL" id="RJVK01000001">
    <property type="protein sequence ID" value="ROR40994.1"/>
    <property type="molecule type" value="Genomic_DNA"/>
</dbReference>
<proteinExistence type="predicted"/>
<feature type="domain" description="MoaB/Mog" evidence="1">
    <location>
        <begin position="4"/>
        <end position="168"/>
    </location>
</feature>
<dbReference type="PANTHER" id="PTHR13939:SF0">
    <property type="entry name" value="NMN AMIDOHYDROLASE-LIKE PROTEIN YFAY"/>
    <property type="match status" value="1"/>
</dbReference>
<evidence type="ECO:0000313" key="5">
    <source>
        <dbReference type="Proteomes" id="UP000298805"/>
    </source>
</evidence>
<dbReference type="InterPro" id="IPR050101">
    <property type="entry name" value="CinA"/>
</dbReference>
<dbReference type="Gene3D" id="3.40.980.10">
    <property type="entry name" value="MoaB/Mog-like domain"/>
    <property type="match status" value="1"/>
</dbReference>
<accession>A0AAJ4RE97</accession>
<dbReference type="InterPro" id="IPR036425">
    <property type="entry name" value="MoaB/Mog-like_dom_sf"/>
</dbReference>
<evidence type="ECO:0000313" key="2">
    <source>
        <dbReference type="EMBL" id="QCI28292.1"/>
    </source>
</evidence>
<dbReference type="AlphaFoldDB" id="A0AAJ4RE97"/>
<dbReference type="RefSeq" id="WP_123351893.1">
    <property type="nucleotide sequence ID" value="NZ_CP027432.2"/>
</dbReference>
<reference evidence="2" key="3">
    <citation type="submission" date="2019-06" db="EMBL/GenBank/DDBJ databases">
        <title>A comparative analysis of the Nautiliaceae.</title>
        <authorList>
            <person name="Grosche A."/>
            <person name="Smedile F."/>
            <person name="Vetriani C."/>
        </authorList>
    </citation>
    <scope>NUCLEOTIDE SEQUENCE</scope>
    <source>
        <strain evidence="2">TB6</strain>
    </source>
</reference>
<dbReference type="InterPro" id="IPR001453">
    <property type="entry name" value="MoaB/Mog_dom"/>
</dbReference>
<dbReference type="SUPFAM" id="SSF53218">
    <property type="entry name" value="Molybdenum cofactor biosynthesis proteins"/>
    <property type="match status" value="1"/>
</dbReference>
<dbReference type="Pfam" id="PF00994">
    <property type="entry name" value="MoCF_biosynth"/>
    <property type="match status" value="1"/>
</dbReference>
<reference evidence="5" key="1">
    <citation type="submission" date="2018-03" db="EMBL/GenBank/DDBJ databases">
        <title>A comparative analysis of the Nautiliaceae.</title>
        <authorList>
            <person name="Grosche A."/>
            <person name="Smedile F."/>
            <person name="Vetriani C."/>
        </authorList>
    </citation>
    <scope>NUCLEOTIDE SEQUENCE [LARGE SCALE GENOMIC DNA]</scope>
    <source>
        <strain evidence="5">TB6</strain>
    </source>
</reference>
<sequence length="239" mass="28421">MKIFQVIIGTEILQNRRKDKHFDFLKDLLLQRGYELFASFIIKDDPKLLEDTFKLIKNTENSYLFCYGGIGATPDDFTREVAAKVFSDSQMEYNEEFKNLIDKKFPDEDNTKKYLLAYWPKNSKPIWNNPINGYPGFMVDERYFFMPGFPQMSHPMTEWIVDKYFPKKQQKQRFTLIAYAKESEMLDIMKKIPQNVEFSTLPKLDYTSEISFAGENAKEVFEWFKKELDKKSISYEVLQ</sequence>
<organism evidence="3 4">
    <name type="scientific">Caminibacter pacificus</name>
    <dbReference type="NCBI Taxonomy" id="1424653"/>
    <lineage>
        <taxon>Bacteria</taxon>
        <taxon>Pseudomonadati</taxon>
        <taxon>Campylobacterota</taxon>
        <taxon>Epsilonproteobacteria</taxon>
        <taxon>Nautiliales</taxon>
        <taxon>Nautiliaceae</taxon>
        <taxon>Caminibacter</taxon>
    </lineage>
</organism>
<keyword evidence="5" id="KW-1185">Reference proteome</keyword>
<dbReference type="PANTHER" id="PTHR13939">
    <property type="entry name" value="NICOTINAMIDE-NUCLEOTIDE AMIDOHYDROLASE PNCC"/>
    <property type="match status" value="1"/>
</dbReference>
<dbReference type="EMBL" id="CP027432">
    <property type="protein sequence ID" value="QCI28292.1"/>
    <property type="molecule type" value="Genomic_DNA"/>
</dbReference>